<proteinExistence type="predicted"/>
<organism evidence="1 2">
    <name type="scientific">Ancylostoma duodenale</name>
    <dbReference type="NCBI Taxonomy" id="51022"/>
    <lineage>
        <taxon>Eukaryota</taxon>
        <taxon>Metazoa</taxon>
        <taxon>Ecdysozoa</taxon>
        <taxon>Nematoda</taxon>
        <taxon>Chromadorea</taxon>
        <taxon>Rhabditida</taxon>
        <taxon>Rhabditina</taxon>
        <taxon>Rhabditomorpha</taxon>
        <taxon>Strongyloidea</taxon>
        <taxon>Ancylostomatidae</taxon>
        <taxon>Ancylostomatinae</taxon>
        <taxon>Ancylostoma</taxon>
    </lineage>
</organism>
<dbReference type="GO" id="GO:0030686">
    <property type="term" value="C:90S preribosome"/>
    <property type="evidence" value="ECO:0007669"/>
    <property type="project" value="TreeGrafter"/>
</dbReference>
<evidence type="ECO:0000313" key="1">
    <source>
        <dbReference type="EMBL" id="KIH57850.1"/>
    </source>
</evidence>
<dbReference type="PANTHER" id="PTHR17695">
    <property type="entry name" value="SMALL SUBUNIT PROCESSOME COMPONENT 20 HOMOLOG"/>
    <property type="match status" value="1"/>
</dbReference>
<keyword evidence="2" id="KW-1185">Reference proteome</keyword>
<accession>A0A0C2GA78</accession>
<feature type="non-terminal residue" evidence="1">
    <location>
        <position position="1"/>
    </location>
</feature>
<reference evidence="1 2" key="1">
    <citation type="submission" date="2013-12" db="EMBL/GenBank/DDBJ databases">
        <title>Draft genome of the parsitic nematode Ancylostoma duodenale.</title>
        <authorList>
            <person name="Mitreva M."/>
        </authorList>
    </citation>
    <scope>NUCLEOTIDE SEQUENCE [LARGE SCALE GENOMIC DNA]</scope>
    <source>
        <strain evidence="1 2">Zhejiang</strain>
    </source>
</reference>
<dbReference type="AlphaFoldDB" id="A0A0C2GA78"/>
<dbReference type="EMBL" id="KN733864">
    <property type="protein sequence ID" value="KIH57850.1"/>
    <property type="molecule type" value="Genomic_DNA"/>
</dbReference>
<dbReference type="InterPro" id="IPR052575">
    <property type="entry name" value="SSU_processome_comp_20"/>
</dbReference>
<evidence type="ECO:0000313" key="2">
    <source>
        <dbReference type="Proteomes" id="UP000054047"/>
    </source>
</evidence>
<dbReference type="PANTHER" id="PTHR17695:SF11">
    <property type="entry name" value="SMALL SUBUNIT PROCESSOME COMPONENT 20 HOMOLOG"/>
    <property type="match status" value="1"/>
</dbReference>
<dbReference type="GO" id="GO:0032040">
    <property type="term" value="C:small-subunit processome"/>
    <property type="evidence" value="ECO:0007669"/>
    <property type="project" value="TreeGrafter"/>
</dbReference>
<protein>
    <submittedName>
        <fullName evidence="1">Uncharacterized protein</fullName>
    </submittedName>
</protein>
<sequence length="183" mass="21322">VWSSDDIINPDVLRIFIHTHFYTYSTIKDISLRTSSAANLRYLIEYFARSDHEEKEKSTTLSSDLIHVVTLGLRSQTEVVREESIRCLTTLVDKFTEHNHLKQLAQLRNPEEDLDFFSNIIHIQHHRRQRAVHRLVEQLSTGKVTIAFDVLNKYLIPIAHPYLISTDSKLSGRESRHFSTLPE</sequence>
<dbReference type="OrthoDB" id="5875515at2759"/>
<gene>
    <name evidence="1" type="ORF">ANCDUO_11951</name>
</gene>
<dbReference type="Proteomes" id="UP000054047">
    <property type="component" value="Unassembled WGS sequence"/>
</dbReference>
<name>A0A0C2GA78_9BILA</name>